<evidence type="ECO:0000313" key="14">
    <source>
        <dbReference type="EMBL" id="UOQ84779.1"/>
    </source>
</evidence>
<proteinExistence type="inferred from homology"/>
<evidence type="ECO:0000256" key="3">
    <source>
        <dbReference type="ARBA" id="ARBA00022679"/>
    </source>
</evidence>
<dbReference type="GO" id="GO:0016746">
    <property type="term" value="F:acyltransferase activity"/>
    <property type="evidence" value="ECO:0007669"/>
    <property type="project" value="UniProtKB-KW"/>
</dbReference>
<evidence type="ECO:0000256" key="7">
    <source>
        <dbReference type="ARBA" id="ARBA00023136"/>
    </source>
</evidence>
<keyword evidence="6 13" id="KW-1133">Transmembrane helix</keyword>
<comment type="similarity">
    <text evidence="10">Belongs to the acyltransferase CrtO family.</text>
</comment>
<evidence type="ECO:0000256" key="12">
    <source>
        <dbReference type="ARBA" id="ARBA00025324"/>
    </source>
</evidence>
<gene>
    <name evidence="14" type="ORF">MUN87_19325</name>
</gene>
<evidence type="ECO:0000256" key="6">
    <source>
        <dbReference type="ARBA" id="ARBA00022989"/>
    </source>
</evidence>
<keyword evidence="5" id="KW-0732">Signal</keyword>
<keyword evidence="7 13" id="KW-0472">Membrane</keyword>
<evidence type="ECO:0000313" key="15">
    <source>
        <dbReference type="Proteomes" id="UP000831537"/>
    </source>
</evidence>
<keyword evidence="8 14" id="KW-0012">Acyltransferase</keyword>
<dbReference type="Proteomes" id="UP000831537">
    <property type="component" value="Chromosome"/>
</dbReference>
<accession>A0ABY4GKP1</accession>
<comment type="subcellular location">
    <subcellularLocation>
        <location evidence="1">Cell membrane</location>
        <topology evidence="1">Single-pass membrane protein</topology>
    </subcellularLocation>
</comment>
<evidence type="ECO:0000256" key="13">
    <source>
        <dbReference type="SAM" id="Phobius"/>
    </source>
</evidence>
<feature type="transmembrane region" description="Helical" evidence="13">
    <location>
        <begin position="106"/>
        <end position="121"/>
    </location>
</feature>
<dbReference type="EMBL" id="CP095071">
    <property type="protein sequence ID" value="UOQ84779.1"/>
    <property type="molecule type" value="Genomic_DNA"/>
</dbReference>
<name>A0ABY4GKP1_9BACI</name>
<dbReference type="InterPro" id="IPR044021">
    <property type="entry name" value="CrtO"/>
</dbReference>
<evidence type="ECO:0000256" key="11">
    <source>
        <dbReference type="ARBA" id="ARBA00023667"/>
    </source>
</evidence>
<evidence type="ECO:0000256" key="5">
    <source>
        <dbReference type="ARBA" id="ARBA00022729"/>
    </source>
</evidence>
<evidence type="ECO:0000256" key="4">
    <source>
        <dbReference type="ARBA" id="ARBA00022692"/>
    </source>
</evidence>
<keyword evidence="3" id="KW-0808">Transferase</keyword>
<evidence type="ECO:0000256" key="9">
    <source>
        <dbReference type="ARBA" id="ARBA00023588"/>
    </source>
</evidence>
<organism evidence="14 15">
    <name type="scientific">Gracilibacillus salinarum</name>
    <dbReference type="NCBI Taxonomy" id="2932255"/>
    <lineage>
        <taxon>Bacteria</taxon>
        <taxon>Bacillati</taxon>
        <taxon>Bacillota</taxon>
        <taxon>Bacilli</taxon>
        <taxon>Bacillales</taxon>
        <taxon>Bacillaceae</taxon>
        <taxon>Gracilibacillus</taxon>
    </lineage>
</organism>
<feature type="transmembrane region" description="Helical" evidence="13">
    <location>
        <begin position="127"/>
        <end position="144"/>
    </location>
</feature>
<evidence type="ECO:0000256" key="8">
    <source>
        <dbReference type="ARBA" id="ARBA00023315"/>
    </source>
</evidence>
<comment type="pathway">
    <text evidence="9">Carotenoid biosynthesis; staphyloxanthin biosynthesis; staphyloxanthin from farnesyl diphosphate: step 5/5.</text>
</comment>
<comment type="function">
    <text evidence="12">Catalyzes the acylation of glycosyl-4,4'-diaponeurosporenoate, i.e. the esterification of glucose at the C6'' position with the carboxyl group of the C(15) fatty acid 12-methyltetradecanoic acid, to yield staphyloxanthin. This is the last step in the biosynthesis of this orange pigment, present in most staphylococci strains.</text>
</comment>
<keyword evidence="15" id="KW-1185">Reference proteome</keyword>
<sequence length="167" mass="19852">MQLIDLGNMWTIILDILIWGVIHIVISLITLAIREEHFRKNSGLYQIRSWEREGKFWGNNFKIKRWKHIVPDGAKLFKKGFQKKELLTLDVVYLETFIRESRRAELTHWLCIPPALLFFLWNPPWAGTIMIVYALVVNIPIIMLQRYNRARLQLVVKRKKGKGRLVM</sequence>
<evidence type="ECO:0000256" key="1">
    <source>
        <dbReference type="ARBA" id="ARBA00004162"/>
    </source>
</evidence>
<dbReference type="Pfam" id="PF18927">
    <property type="entry name" value="CrtO"/>
    <property type="match status" value="1"/>
</dbReference>
<evidence type="ECO:0000256" key="10">
    <source>
        <dbReference type="ARBA" id="ARBA00023603"/>
    </source>
</evidence>
<keyword evidence="2" id="KW-1003">Cell membrane</keyword>
<protein>
    <recommendedName>
        <fullName evidence="11">Glycosyl-4,4'-diaponeurosporenoate acyltransferase</fullName>
    </recommendedName>
</protein>
<keyword evidence="4 13" id="KW-0812">Transmembrane</keyword>
<dbReference type="RefSeq" id="WP_244743020.1">
    <property type="nucleotide sequence ID" value="NZ_CP095071.1"/>
</dbReference>
<reference evidence="14 15" key="1">
    <citation type="submission" date="2022-04" db="EMBL/GenBank/DDBJ databases">
        <title>Gracilibacillus sp. isolated from saltern.</title>
        <authorList>
            <person name="Won M."/>
            <person name="Lee C.-M."/>
            <person name="Woen H.-Y."/>
            <person name="Kwon S.-W."/>
        </authorList>
    </citation>
    <scope>NUCLEOTIDE SEQUENCE [LARGE SCALE GENOMIC DNA]</scope>
    <source>
        <strain evidence="14 15">SSPM10-3</strain>
    </source>
</reference>
<evidence type="ECO:0000256" key="2">
    <source>
        <dbReference type="ARBA" id="ARBA00022475"/>
    </source>
</evidence>
<feature type="transmembrane region" description="Helical" evidence="13">
    <location>
        <begin position="12"/>
        <end position="33"/>
    </location>
</feature>